<evidence type="ECO:0000313" key="3">
    <source>
        <dbReference type="EMBL" id="MBN0049159.1"/>
    </source>
</evidence>
<accession>A0ABS2W1J2</accession>
<feature type="region of interest" description="Disordered" evidence="1">
    <location>
        <begin position="97"/>
        <end position="131"/>
    </location>
</feature>
<dbReference type="Proteomes" id="UP000788262">
    <property type="component" value="Unassembled WGS sequence"/>
</dbReference>
<evidence type="ECO:0000313" key="4">
    <source>
        <dbReference type="Proteomes" id="UP000788262"/>
    </source>
</evidence>
<comment type="caution">
    <text evidence="3">The sequence shown here is derived from an EMBL/GenBank/DDBJ whole genome shotgun (WGS) entry which is preliminary data.</text>
</comment>
<gene>
    <name evidence="3" type="ORF">JS756_34845</name>
</gene>
<evidence type="ECO:0000256" key="1">
    <source>
        <dbReference type="SAM" id="MobiDB-lite"/>
    </source>
</evidence>
<keyword evidence="4" id="KW-1185">Reference proteome</keyword>
<evidence type="ECO:0000259" key="2">
    <source>
        <dbReference type="Pfam" id="PF13276"/>
    </source>
</evidence>
<protein>
    <submittedName>
        <fullName evidence="3">Transposase</fullName>
    </submittedName>
</protein>
<name>A0ABS2W1J2_STRAS</name>
<feature type="region of interest" description="Disordered" evidence="1">
    <location>
        <begin position="1"/>
        <end position="44"/>
    </location>
</feature>
<feature type="compositionally biased region" description="Low complexity" evidence="1">
    <location>
        <begin position="118"/>
        <end position="127"/>
    </location>
</feature>
<feature type="compositionally biased region" description="Basic residues" evidence="1">
    <location>
        <begin position="97"/>
        <end position="108"/>
    </location>
</feature>
<sequence length="185" mass="20532">MSLGNSSRSRRAQPDDLHLQPARASRTLELRRTRAPVHGSIQEPPRLAEEIEEIFQRSGGTYGSPKVFVELVRRGWRVSVNTVAKAMAELGLAGRKIRRRRSLTRPGKRPTAPDFAGSSPPRSPTSSGAAISQRSIRAGVCCTWRRSSIFPPAACWATRRASGMMRSWWRRSTWPRPPAAATYAA</sequence>
<proteinExistence type="predicted"/>
<reference evidence="3 4" key="1">
    <citation type="submission" date="2021-02" db="EMBL/GenBank/DDBJ databases">
        <title>Whole genome sequencing of Streptomyces actuosus VRA1.</title>
        <authorList>
            <person name="Sen G."/>
            <person name="Sen A."/>
        </authorList>
    </citation>
    <scope>NUCLEOTIDE SEQUENCE [LARGE SCALE GENOMIC DNA]</scope>
    <source>
        <strain evidence="3 4">VRA1</strain>
    </source>
</reference>
<dbReference type="EMBL" id="JAFFZS010000063">
    <property type="protein sequence ID" value="MBN0049159.1"/>
    <property type="molecule type" value="Genomic_DNA"/>
</dbReference>
<dbReference type="InterPro" id="IPR025948">
    <property type="entry name" value="HTH-like_dom"/>
</dbReference>
<organism evidence="3 4">
    <name type="scientific">Streptomyces actuosus</name>
    <dbReference type="NCBI Taxonomy" id="1885"/>
    <lineage>
        <taxon>Bacteria</taxon>
        <taxon>Bacillati</taxon>
        <taxon>Actinomycetota</taxon>
        <taxon>Actinomycetes</taxon>
        <taxon>Kitasatosporales</taxon>
        <taxon>Streptomycetaceae</taxon>
        <taxon>Streptomyces</taxon>
    </lineage>
</organism>
<feature type="domain" description="HTH-like" evidence="2">
    <location>
        <begin position="46"/>
        <end position="101"/>
    </location>
</feature>
<dbReference type="Pfam" id="PF13276">
    <property type="entry name" value="HTH_21"/>
    <property type="match status" value="1"/>
</dbReference>